<proteinExistence type="predicted"/>
<dbReference type="Pfam" id="PF13646">
    <property type="entry name" value="HEAT_2"/>
    <property type="match status" value="1"/>
</dbReference>
<dbReference type="STRING" id="482827.SAMN04488243_101193"/>
<reference evidence="3" key="1">
    <citation type="submission" date="2016-10" db="EMBL/GenBank/DDBJ databases">
        <authorList>
            <person name="Varghese N."/>
            <person name="Submissions S."/>
        </authorList>
    </citation>
    <scope>NUCLEOTIDE SEQUENCE [LARGE SCALE GENOMIC DNA]</scope>
    <source>
        <strain evidence="3">CGMCC 1.6992</strain>
    </source>
</reference>
<organism evidence="2 3">
    <name type="scientific">Thermus arciformis</name>
    <dbReference type="NCBI Taxonomy" id="482827"/>
    <lineage>
        <taxon>Bacteria</taxon>
        <taxon>Thermotogati</taxon>
        <taxon>Deinococcota</taxon>
        <taxon>Deinococci</taxon>
        <taxon>Thermales</taxon>
        <taxon>Thermaceae</taxon>
        <taxon>Thermus</taxon>
    </lineage>
</organism>
<keyword evidence="1" id="KW-0472">Membrane</keyword>
<sequence length="379" mass="41726">MWRRGERLYALLVFGVVALEALALGQLVGVFSARLFSLLGVSLAYRALLQALFLTGLALVLLSAYILLYHAYTALREERDRRAYEEWLGRFARALFEEEPLPPPPWPRPALEALLRLRETLQGDLAKRLTLWLRQAGLPWARALRGRWASRPARLEALEALAQARLPETLGLVLPYLEHPDPVLRLAAARAGARIAQGEGVEALARALLASGLPRGALLEALLLLEERALPVVALFLEKGGREERWAALEALGRLKLHPLAERIASFLEDPDPELRAAALRALWRLGFLPPGLEGAVLAHLKAPEEFLRLQAVRLLPLLGGALARRGLWGALSDPSFYVRRAAAEGLKELGLEALAEAARAHPDPYGRAMAGQVLREAT</sequence>
<evidence type="ECO:0000256" key="1">
    <source>
        <dbReference type="SAM" id="Phobius"/>
    </source>
</evidence>
<keyword evidence="1" id="KW-0812">Transmembrane</keyword>
<keyword evidence="1" id="KW-1133">Transmembrane helix</keyword>
<evidence type="ECO:0000313" key="2">
    <source>
        <dbReference type="EMBL" id="SDE43639.1"/>
    </source>
</evidence>
<evidence type="ECO:0000313" key="3">
    <source>
        <dbReference type="Proteomes" id="UP000199446"/>
    </source>
</evidence>
<dbReference type="OrthoDB" id="30893at2"/>
<feature type="transmembrane region" description="Helical" evidence="1">
    <location>
        <begin position="47"/>
        <end position="72"/>
    </location>
</feature>
<name>A0A1G7CWF3_9DEIN</name>
<dbReference type="SUPFAM" id="SSF48371">
    <property type="entry name" value="ARM repeat"/>
    <property type="match status" value="1"/>
</dbReference>
<dbReference type="AlphaFoldDB" id="A0A1G7CWF3"/>
<dbReference type="InterPro" id="IPR016024">
    <property type="entry name" value="ARM-type_fold"/>
</dbReference>
<dbReference type="InterPro" id="IPR011989">
    <property type="entry name" value="ARM-like"/>
</dbReference>
<dbReference type="RefSeq" id="WP_093004968.1">
    <property type="nucleotide sequence ID" value="NZ_FNBC01000001.1"/>
</dbReference>
<evidence type="ECO:0008006" key="4">
    <source>
        <dbReference type="Google" id="ProtNLM"/>
    </source>
</evidence>
<dbReference type="EMBL" id="FNBC01000001">
    <property type="protein sequence ID" value="SDE43639.1"/>
    <property type="molecule type" value="Genomic_DNA"/>
</dbReference>
<accession>A0A1G7CWF3</accession>
<protein>
    <recommendedName>
        <fullName evidence="4">HEAT repeat</fullName>
    </recommendedName>
</protein>
<gene>
    <name evidence="2" type="ORF">SAMN04488243_101193</name>
</gene>
<dbReference type="Gene3D" id="1.25.10.10">
    <property type="entry name" value="Leucine-rich Repeat Variant"/>
    <property type="match status" value="2"/>
</dbReference>
<dbReference type="Proteomes" id="UP000199446">
    <property type="component" value="Unassembled WGS sequence"/>
</dbReference>
<keyword evidence="3" id="KW-1185">Reference proteome</keyword>